<dbReference type="Proteomes" id="UP000256900">
    <property type="component" value="Unassembled WGS sequence"/>
</dbReference>
<dbReference type="AlphaFoldDB" id="A0A3D9YUJ1"/>
<dbReference type="SUPFAM" id="SSF47090">
    <property type="entry name" value="PGBD-like"/>
    <property type="match status" value="1"/>
</dbReference>
<dbReference type="GO" id="GO:0008360">
    <property type="term" value="P:regulation of cell shape"/>
    <property type="evidence" value="ECO:0007669"/>
    <property type="project" value="UniProtKB-UniRule"/>
</dbReference>
<evidence type="ECO:0000256" key="8">
    <source>
        <dbReference type="SAM" id="MobiDB-lite"/>
    </source>
</evidence>
<dbReference type="EMBL" id="QUMO01000003">
    <property type="protein sequence ID" value="REF86250.1"/>
    <property type="molecule type" value="Genomic_DNA"/>
</dbReference>
<dbReference type="InterPro" id="IPR038063">
    <property type="entry name" value="Transpep_catalytic_dom"/>
</dbReference>
<evidence type="ECO:0000259" key="9">
    <source>
        <dbReference type="PROSITE" id="PS52029"/>
    </source>
</evidence>
<dbReference type="GO" id="GO:0009252">
    <property type="term" value="P:peptidoglycan biosynthetic process"/>
    <property type="evidence" value="ECO:0007669"/>
    <property type="project" value="UniProtKB-UniPathway"/>
</dbReference>
<reference evidence="10 11" key="1">
    <citation type="submission" date="2018-08" db="EMBL/GenBank/DDBJ databases">
        <title>Genomic Encyclopedia of Type Strains, Phase IV (KMG-IV): sequencing the most valuable type-strain genomes for metagenomic binning, comparative biology and taxonomic classification.</title>
        <authorList>
            <person name="Goeker M."/>
        </authorList>
    </citation>
    <scope>NUCLEOTIDE SEQUENCE [LARGE SCALE GENOMIC DNA]</scope>
    <source>
        <strain evidence="10 11">BW863</strain>
    </source>
</reference>
<dbReference type="UniPathway" id="UPA00219"/>
<name>A0A3D9YUJ1_9HYPH</name>
<dbReference type="InterPro" id="IPR005490">
    <property type="entry name" value="LD_TPept_cat_dom"/>
</dbReference>
<organism evidence="10 11">
    <name type="scientific">Methylovirgula ligni</name>
    <dbReference type="NCBI Taxonomy" id="569860"/>
    <lineage>
        <taxon>Bacteria</taxon>
        <taxon>Pseudomonadati</taxon>
        <taxon>Pseudomonadota</taxon>
        <taxon>Alphaproteobacteria</taxon>
        <taxon>Hyphomicrobiales</taxon>
        <taxon>Beijerinckiaceae</taxon>
        <taxon>Methylovirgula</taxon>
    </lineage>
</organism>
<dbReference type="SUPFAM" id="SSF141523">
    <property type="entry name" value="L,D-transpeptidase catalytic domain-like"/>
    <property type="match status" value="1"/>
</dbReference>
<dbReference type="InterPro" id="IPR002477">
    <property type="entry name" value="Peptidoglycan-bd-like"/>
</dbReference>
<keyword evidence="5 7" id="KW-0573">Peptidoglycan synthesis</keyword>
<dbReference type="OrthoDB" id="9778545at2"/>
<dbReference type="PANTHER" id="PTHR41533">
    <property type="entry name" value="L,D-TRANSPEPTIDASE HI_1667-RELATED"/>
    <property type="match status" value="1"/>
</dbReference>
<dbReference type="InterPro" id="IPR036365">
    <property type="entry name" value="PGBD-like_sf"/>
</dbReference>
<dbReference type="CDD" id="cd16913">
    <property type="entry name" value="YkuD_like"/>
    <property type="match status" value="1"/>
</dbReference>
<feature type="active site" description="Nucleophile" evidence="7">
    <location>
        <position position="362"/>
    </location>
</feature>
<dbReference type="GO" id="GO:0016740">
    <property type="term" value="F:transferase activity"/>
    <property type="evidence" value="ECO:0007669"/>
    <property type="project" value="UniProtKB-KW"/>
</dbReference>
<evidence type="ECO:0000256" key="2">
    <source>
        <dbReference type="ARBA" id="ARBA00005992"/>
    </source>
</evidence>
<comment type="pathway">
    <text evidence="1 7">Cell wall biogenesis; peptidoglycan biosynthesis.</text>
</comment>
<dbReference type="GO" id="GO:0071555">
    <property type="term" value="P:cell wall organization"/>
    <property type="evidence" value="ECO:0007669"/>
    <property type="project" value="UniProtKB-UniRule"/>
</dbReference>
<proteinExistence type="inferred from homology"/>
<dbReference type="GO" id="GO:0004180">
    <property type="term" value="F:carboxypeptidase activity"/>
    <property type="evidence" value="ECO:0007669"/>
    <property type="project" value="UniProtKB-ARBA"/>
</dbReference>
<evidence type="ECO:0000256" key="4">
    <source>
        <dbReference type="ARBA" id="ARBA00022960"/>
    </source>
</evidence>
<feature type="domain" description="L,D-TPase catalytic" evidence="9">
    <location>
        <begin position="212"/>
        <end position="400"/>
    </location>
</feature>
<gene>
    <name evidence="10" type="ORF">DES32_2299</name>
</gene>
<dbReference type="PROSITE" id="PS52029">
    <property type="entry name" value="LD_TPASE"/>
    <property type="match status" value="1"/>
</dbReference>
<dbReference type="PANTHER" id="PTHR41533:SF1">
    <property type="entry name" value="L,D-TRANSPEPTIDASE YCBB-RELATED"/>
    <property type="match status" value="1"/>
</dbReference>
<keyword evidence="6 7" id="KW-0961">Cell wall biogenesis/degradation</keyword>
<accession>A0A3D9YUJ1</accession>
<feature type="region of interest" description="Disordered" evidence="8">
    <location>
        <begin position="441"/>
        <end position="481"/>
    </location>
</feature>
<dbReference type="InterPro" id="IPR036366">
    <property type="entry name" value="PGBDSf"/>
</dbReference>
<evidence type="ECO:0000256" key="1">
    <source>
        <dbReference type="ARBA" id="ARBA00004752"/>
    </source>
</evidence>
<sequence>MTVRRARIAHAPLTGRWLAGRWLESALARFSVRFSPSGLSLAAASLILALGAPRLAAAGDDGFGQAEWAQQYDDDEHLAVHRSTTPVLSQATFDATALAISRYQAIVSAGGWPNVLAQRVLRLGSQGDVVAILRRRLAASGDLDASAGDSPVFDSFVFAAVKHFQARHGLQQTGIVDKDTLSALNVPANVRLSQLQINLVRLKTYSGNLGDRFVMANIPAAAVETVENGVVATHHVAGVGRFDRQSPVMMTKATDIDFNPFWTVPASITKKDLIPRMQADPNYLTEHKIRIFDKAGNEVQPNQIDWNTDQAVNYMFRQDPGSDVNALGVVRINIPNPYGVYMHDTAERGLFGDDFRYISSGCIRVQDVRDYVAWLLKDTPGWDRQHINDVINSGQQVKVELTPPVPVYWVYITAWATPDGTIQFRDDIYQRDGLGSVASDAMEPSQLLKEEQALSSPHPQAQPGVNRTALPPQALPAMDEQ</sequence>
<evidence type="ECO:0000256" key="7">
    <source>
        <dbReference type="PROSITE-ProRule" id="PRU01373"/>
    </source>
</evidence>
<evidence type="ECO:0000256" key="3">
    <source>
        <dbReference type="ARBA" id="ARBA00022679"/>
    </source>
</evidence>
<keyword evidence="11" id="KW-1185">Reference proteome</keyword>
<evidence type="ECO:0000313" key="11">
    <source>
        <dbReference type="Proteomes" id="UP000256900"/>
    </source>
</evidence>
<evidence type="ECO:0000256" key="6">
    <source>
        <dbReference type="ARBA" id="ARBA00023316"/>
    </source>
</evidence>
<dbReference type="InterPro" id="IPR052905">
    <property type="entry name" value="LD-transpeptidase_YkuD-like"/>
</dbReference>
<comment type="similarity">
    <text evidence="2">Belongs to the YkuD family.</text>
</comment>
<comment type="caution">
    <text evidence="10">The sequence shown here is derived from an EMBL/GenBank/DDBJ whole genome shotgun (WGS) entry which is preliminary data.</text>
</comment>
<evidence type="ECO:0000256" key="5">
    <source>
        <dbReference type="ARBA" id="ARBA00022984"/>
    </source>
</evidence>
<keyword evidence="4 7" id="KW-0133">Cell shape</keyword>
<dbReference type="Pfam" id="PF03734">
    <property type="entry name" value="YkuD"/>
    <property type="match status" value="1"/>
</dbReference>
<dbReference type="Pfam" id="PF01471">
    <property type="entry name" value="PG_binding_1"/>
    <property type="match status" value="1"/>
</dbReference>
<dbReference type="Gene3D" id="1.10.101.10">
    <property type="entry name" value="PGBD-like superfamily/PGBD"/>
    <property type="match status" value="1"/>
</dbReference>
<protein>
    <submittedName>
        <fullName evidence="10">Murein L,D-transpeptidase YcbB/YkuD</fullName>
    </submittedName>
</protein>
<feature type="compositionally biased region" description="Polar residues" evidence="8">
    <location>
        <begin position="453"/>
        <end position="465"/>
    </location>
</feature>
<keyword evidence="3" id="KW-0808">Transferase</keyword>
<feature type="active site" description="Proton donor/acceptor" evidence="7">
    <location>
        <position position="343"/>
    </location>
</feature>
<evidence type="ECO:0000313" key="10">
    <source>
        <dbReference type="EMBL" id="REF86250.1"/>
    </source>
</evidence>